<evidence type="ECO:0000313" key="3">
    <source>
        <dbReference type="EMBL" id="MCP1727787.1"/>
    </source>
</evidence>
<accession>A0ABT1G904</accession>
<name>A0ABT1G904_9GAMM</name>
<feature type="chain" id="PRO_5047096812" evidence="1">
    <location>
        <begin position="21"/>
        <end position="428"/>
    </location>
</feature>
<dbReference type="PANTHER" id="PTHR43135:SF3">
    <property type="entry name" value="ALPHA-D-RIBOSE 1-METHYLPHOSPHONATE 5-TRIPHOSPHATE DIPHOSPHATASE"/>
    <property type="match status" value="1"/>
</dbReference>
<gene>
    <name evidence="3" type="ORF">J2T60_001787</name>
</gene>
<proteinExistence type="predicted"/>
<dbReference type="Proteomes" id="UP001523550">
    <property type="component" value="Unassembled WGS sequence"/>
</dbReference>
<evidence type="ECO:0000259" key="2">
    <source>
        <dbReference type="Pfam" id="PF07969"/>
    </source>
</evidence>
<protein>
    <submittedName>
        <fullName evidence="3">Imidazolonepropionase-like amidohydrolase</fullName>
    </submittedName>
</protein>
<dbReference type="SUPFAM" id="SSF51556">
    <property type="entry name" value="Metallo-dependent hydrolases"/>
    <property type="match status" value="1"/>
</dbReference>
<dbReference type="InterPro" id="IPR032466">
    <property type="entry name" value="Metal_Hydrolase"/>
</dbReference>
<evidence type="ECO:0000313" key="4">
    <source>
        <dbReference type="Proteomes" id="UP001523550"/>
    </source>
</evidence>
<sequence>MRKCLLLVTCMLMSACSAYAEPQAFTGAKIYPVSGPVIEDGVLLIDQGRIQAVGAVDEVRIPDDARVTDVTGKVIMPGLVDTHSHLGNVDGGDRSNAMHPGVRALDSVNVKADSFRRAMAGGITTVNVMPGSGHLMSGQTLYLKLRADPKTVDDWLFCDDPIRDVCGGMKMANGTNPIRDNAGPFPGTRAKSAELVRSLFNQARDYEHRRDRADDGEVDRDLGMEALLQILSGERTVHFHTHRHDDIITALRMGEEFGFTPVLHHVSEGWRVPEQIAEAGAKASIIMVDSPGGKHEAVNLLWKTAPALEEAGVDTGFHTDDYITDSRLFLRSGGLGVRAGMSREGAIEGLTLAGARILGMEDRIGSLESGKDADFIILSDDPLSVYTHVEETWVEGQRVFDRDDPEQREWATGGYEIFRGEAGHSHGE</sequence>
<evidence type="ECO:0000256" key="1">
    <source>
        <dbReference type="SAM" id="SignalP"/>
    </source>
</evidence>
<comment type="caution">
    <text evidence="3">The sequence shown here is derived from an EMBL/GenBank/DDBJ whole genome shotgun (WGS) entry which is preliminary data.</text>
</comment>
<dbReference type="Gene3D" id="2.30.40.10">
    <property type="entry name" value="Urease, subunit C, domain 1"/>
    <property type="match status" value="1"/>
</dbReference>
<dbReference type="RefSeq" id="WP_253448576.1">
    <property type="nucleotide sequence ID" value="NZ_JALJYF010000002.1"/>
</dbReference>
<dbReference type="PANTHER" id="PTHR43135">
    <property type="entry name" value="ALPHA-D-RIBOSE 1-METHYLPHOSPHONATE 5-TRIPHOSPHATE DIPHOSPHATASE"/>
    <property type="match status" value="1"/>
</dbReference>
<keyword evidence="4" id="KW-1185">Reference proteome</keyword>
<dbReference type="Gene3D" id="3.20.20.140">
    <property type="entry name" value="Metal-dependent hydrolases"/>
    <property type="match status" value="1"/>
</dbReference>
<dbReference type="SUPFAM" id="SSF51338">
    <property type="entry name" value="Composite domain of metallo-dependent hydrolases"/>
    <property type="match status" value="1"/>
</dbReference>
<dbReference type="PROSITE" id="PS51257">
    <property type="entry name" value="PROKAR_LIPOPROTEIN"/>
    <property type="match status" value="1"/>
</dbReference>
<feature type="signal peptide" evidence="1">
    <location>
        <begin position="1"/>
        <end position="20"/>
    </location>
</feature>
<dbReference type="InterPro" id="IPR013108">
    <property type="entry name" value="Amidohydro_3"/>
</dbReference>
<reference evidence="3 4" key="1">
    <citation type="submission" date="2022-03" db="EMBL/GenBank/DDBJ databases">
        <title>Genomic Encyclopedia of Type Strains, Phase III (KMG-III): the genomes of soil and plant-associated and newly described type strains.</title>
        <authorList>
            <person name="Whitman W."/>
        </authorList>
    </citation>
    <scope>NUCLEOTIDE SEQUENCE [LARGE SCALE GENOMIC DNA]</scope>
    <source>
        <strain evidence="3 4">BSker1</strain>
    </source>
</reference>
<dbReference type="Pfam" id="PF07969">
    <property type="entry name" value="Amidohydro_3"/>
    <property type="match status" value="1"/>
</dbReference>
<organism evidence="3 4">
    <name type="scientific">Natronospira proteinivora</name>
    <dbReference type="NCBI Taxonomy" id="1807133"/>
    <lineage>
        <taxon>Bacteria</taxon>
        <taxon>Pseudomonadati</taxon>
        <taxon>Pseudomonadota</taxon>
        <taxon>Gammaproteobacteria</taxon>
        <taxon>Natronospirales</taxon>
        <taxon>Natronospiraceae</taxon>
        <taxon>Natronospira</taxon>
    </lineage>
</organism>
<feature type="domain" description="Amidohydrolase 3" evidence="2">
    <location>
        <begin position="278"/>
        <end position="400"/>
    </location>
</feature>
<keyword evidence="1" id="KW-0732">Signal</keyword>
<dbReference type="InterPro" id="IPR011059">
    <property type="entry name" value="Metal-dep_hydrolase_composite"/>
</dbReference>
<dbReference type="EMBL" id="JALJYF010000002">
    <property type="protein sequence ID" value="MCP1727787.1"/>
    <property type="molecule type" value="Genomic_DNA"/>
</dbReference>
<dbReference type="InterPro" id="IPR051781">
    <property type="entry name" value="Metallo-dep_Hydrolase"/>
</dbReference>